<reference evidence="1 2" key="2">
    <citation type="journal article" date="2022" name="Mol. Ecol. Resour.">
        <title>The genomes of chicory, endive, great burdock and yacon provide insights into Asteraceae paleo-polyploidization history and plant inulin production.</title>
        <authorList>
            <person name="Fan W."/>
            <person name="Wang S."/>
            <person name="Wang H."/>
            <person name="Wang A."/>
            <person name="Jiang F."/>
            <person name="Liu H."/>
            <person name="Zhao H."/>
            <person name="Xu D."/>
            <person name="Zhang Y."/>
        </authorList>
    </citation>
    <scope>NUCLEOTIDE SEQUENCE [LARGE SCALE GENOMIC DNA]</scope>
    <source>
        <strain evidence="2">cv. Yunnan</strain>
        <tissue evidence="1">Leaves</tissue>
    </source>
</reference>
<proteinExistence type="predicted"/>
<comment type="caution">
    <text evidence="1">The sequence shown here is derived from an EMBL/GenBank/DDBJ whole genome shotgun (WGS) entry which is preliminary data.</text>
</comment>
<name>A0ACB9ILW2_9ASTR</name>
<evidence type="ECO:0000313" key="1">
    <source>
        <dbReference type="EMBL" id="KAI3808787.1"/>
    </source>
</evidence>
<evidence type="ECO:0000313" key="2">
    <source>
        <dbReference type="Proteomes" id="UP001056120"/>
    </source>
</evidence>
<protein>
    <submittedName>
        <fullName evidence="1">Uncharacterized protein</fullName>
    </submittedName>
</protein>
<sequence length="141" mass="15806">MVVYGDGILTYTFSGNVSRVNASLNLLPGLPSPATLPPSFPKSLPFLTSHLESQRSCLSLQEQHFINLIWVNLSVDRDWENLKDRSEMERDGDKVASKFKRICVFYGSSQGKNTNYQDVAIELAKQESGIDFVFVVETDLS</sequence>
<accession>A0ACB9ILW2</accession>
<dbReference type="EMBL" id="CM042025">
    <property type="protein sequence ID" value="KAI3808787.1"/>
    <property type="molecule type" value="Genomic_DNA"/>
</dbReference>
<organism evidence="1 2">
    <name type="scientific">Smallanthus sonchifolius</name>
    <dbReference type="NCBI Taxonomy" id="185202"/>
    <lineage>
        <taxon>Eukaryota</taxon>
        <taxon>Viridiplantae</taxon>
        <taxon>Streptophyta</taxon>
        <taxon>Embryophyta</taxon>
        <taxon>Tracheophyta</taxon>
        <taxon>Spermatophyta</taxon>
        <taxon>Magnoliopsida</taxon>
        <taxon>eudicotyledons</taxon>
        <taxon>Gunneridae</taxon>
        <taxon>Pentapetalae</taxon>
        <taxon>asterids</taxon>
        <taxon>campanulids</taxon>
        <taxon>Asterales</taxon>
        <taxon>Asteraceae</taxon>
        <taxon>Asteroideae</taxon>
        <taxon>Heliantheae alliance</taxon>
        <taxon>Millerieae</taxon>
        <taxon>Smallanthus</taxon>
    </lineage>
</organism>
<keyword evidence="2" id="KW-1185">Reference proteome</keyword>
<reference evidence="2" key="1">
    <citation type="journal article" date="2022" name="Mol. Ecol. Resour.">
        <title>The genomes of chicory, endive, great burdock and yacon provide insights into Asteraceae palaeo-polyploidization history and plant inulin production.</title>
        <authorList>
            <person name="Fan W."/>
            <person name="Wang S."/>
            <person name="Wang H."/>
            <person name="Wang A."/>
            <person name="Jiang F."/>
            <person name="Liu H."/>
            <person name="Zhao H."/>
            <person name="Xu D."/>
            <person name="Zhang Y."/>
        </authorList>
    </citation>
    <scope>NUCLEOTIDE SEQUENCE [LARGE SCALE GENOMIC DNA]</scope>
    <source>
        <strain evidence="2">cv. Yunnan</strain>
    </source>
</reference>
<dbReference type="Proteomes" id="UP001056120">
    <property type="component" value="Linkage Group LG08"/>
</dbReference>
<gene>
    <name evidence="1" type="ORF">L1987_24748</name>
</gene>